<evidence type="ECO:0000256" key="1">
    <source>
        <dbReference type="SAM" id="Phobius"/>
    </source>
</evidence>
<dbReference type="EMBL" id="CP077683">
    <property type="protein sequence ID" value="QXE91992.1"/>
    <property type="molecule type" value="Genomic_DNA"/>
</dbReference>
<evidence type="ECO:0000313" key="4">
    <source>
        <dbReference type="Proteomes" id="UP000683559"/>
    </source>
</evidence>
<keyword evidence="1" id="KW-1133">Transmembrane helix</keyword>
<feature type="signal peptide" evidence="2">
    <location>
        <begin position="1"/>
        <end position="21"/>
    </location>
</feature>
<keyword evidence="1" id="KW-0812">Transmembrane</keyword>
<accession>A0ABX8LM57</accession>
<keyword evidence="4" id="KW-1185">Reference proteome</keyword>
<dbReference type="Proteomes" id="UP000683559">
    <property type="component" value="Chromosome"/>
</dbReference>
<feature type="transmembrane region" description="Helical" evidence="1">
    <location>
        <begin position="93"/>
        <end position="111"/>
    </location>
</feature>
<dbReference type="RefSeq" id="WP_217288556.1">
    <property type="nucleotide sequence ID" value="NZ_CP077683.1"/>
</dbReference>
<keyword evidence="2" id="KW-0732">Signal</keyword>
<feature type="chain" id="PRO_5046602378" evidence="2">
    <location>
        <begin position="22"/>
        <end position="112"/>
    </location>
</feature>
<proteinExistence type="predicted"/>
<keyword evidence="1" id="KW-0472">Membrane</keyword>
<evidence type="ECO:0000313" key="3">
    <source>
        <dbReference type="EMBL" id="QXE91992.1"/>
    </source>
</evidence>
<organism evidence="3 4">
    <name type="scientific">Geomonas subterranea</name>
    <dbReference type="NCBI Taxonomy" id="2847989"/>
    <lineage>
        <taxon>Bacteria</taxon>
        <taxon>Pseudomonadati</taxon>
        <taxon>Thermodesulfobacteriota</taxon>
        <taxon>Desulfuromonadia</taxon>
        <taxon>Geobacterales</taxon>
        <taxon>Geobacteraceae</taxon>
        <taxon>Geomonas</taxon>
    </lineage>
</organism>
<reference evidence="3 4" key="1">
    <citation type="submission" date="2021-06" db="EMBL/GenBank/DDBJ databases">
        <title>Gemonas diversity in paddy soil.</title>
        <authorList>
            <person name="Liu G."/>
        </authorList>
    </citation>
    <scope>NUCLEOTIDE SEQUENCE [LARGE SCALE GENOMIC DNA]</scope>
    <source>
        <strain evidence="3 4">RG2</strain>
    </source>
</reference>
<name>A0ABX8LM57_9BACT</name>
<sequence>MLKKIAILACLLSFAPAAAGAQDVALMVNQQPAQQSEALKNVNLMPREERSTTVVAANDVQGTVAAAEERPKKSHSGLTFKEFCDVHFGEYRWVYWVGAVAAIVAIHVVAAD</sequence>
<evidence type="ECO:0000256" key="2">
    <source>
        <dbReference type="SAM" id="SignalP"/>
    </source>
</evidence>
<protein>
    <submittedName>
        <fullName evidence="3">Uncharacterized protein</fullName>
    </submittedName>
</protein>
<gene>
    <name evidence="3" type="ORF">KP001_05525</name>
</gene>